<organism evidence="2 3">
    <name type="scientific">Natrinema versiforme</name>
    <dbReference type="NCBI Taxonomy" id="88724"/>
    <lineage>
        <taxon>Archaea</taxon>
        <taxon>Methanobacteriati</taxon>
        <taxon>Methanobacteriota</taxon>
        <taxon>Stenosarchaea group</taxon>
        <taxon>Halobacteria</taxon>
        <taxon>Halobacteriales</taxon>
        <taxon>Natrialbaceae</taxon>
        <taxon>Natrinema</taxon>
    </lineage>
</organism>
<dbReference type="SUPFAM" id="SSF50998">
    <property type="entry name" value="Quinoprotein alcohol dehydrogenase-like"/>
    <property type="match status" value="1"/>
</dbReference>
<feature type="region of interest" description="Disordered" evidence="1">
    <location>
        <begin position="534"/>
        <end position="656"/>
    </location>
</feature>
<sequence>MSDGYRQVGSFESGRVDAVGVGDGAIALGTDDRVVVATGGDSLEIDHGERVVDLALADRVLVLSADALTTYSRDGDRIRQQPVADAHAIAAVPETGLVGVLGPDRLRAVDIATGRERFDIERTRPGGPADDGLLGTPSGFVIATWSFLTRIDPDGEVAFDRNLEAVVRSLGRCDNAIVAALQNDRLVSADLETGESCWQTELAADHVAPVGDSSVLVTTADGIRAVDPAGETTSVSGLSSGDGYATADGSLVCAIRDGTVSIHAHSRDRLRLAVPTDGVGVGGTIDVEVTNVTDRERRVSLTAAVDGATLSPNERTAAIEAGETTLVDFPVESVRAEGETEVELAVDGSVVERAAIELDDAASGGIAVETDLEVTAIDHGVAELAVTVENVGGVALEDVRLRETDAGTDALEPGETWTGTVTRPYEPDRRVSVGLEVARGERRREYAPTCTLPPMPTIDVEPDEDAIRATVEIDGTIPVVDRLVIELPGAGRVRTEVTVEGDDLLLVVPRFEDGTARIGLESIDVDERVRLSGAGPGTLSGSSGLGGASRSQSPRSARSARSESTATPSATADDSVGDGGASDGSAVGTEPVDGDAPEPADSIEDRPETAVGGPAVADAEERPSPEPAESATADETAGGPRIVATRRPDDERAPVGHAVRDRIELENEGESAATVAVDIGDSTVDVGRLAGGERTTLERSVAILSGESTTLPSASISVDGDVRERLSERTITAGEDGVAVRATIDPTDGTVVADLENRDDRPRRVRGLEIAGRAVPLEARLAAGESTTATASPERWDAAGVGGAADAIEGTLKVTDGDGTERRIDIVATVSSVASGSGDDGDRFRIAIGPETQVAGEYGTVVLVFENEGDRPLSDVAVSATGEPINELFYSEARRERLEPGDRIEHFVDIEPGVSDPSFDATVRYAVDDAEREHAVRAAGPSVADEADWTDAHRERWSIDRVENESSNRSVPSSLSTPFRLE</sequence>
<dbReference type="AlphaFoldDB" id="A0A4V1FXM9"/>
<feature type="compositionally biased region" description="Basic and acidic residues" evidence="1">
    <location>
        <begin position="646"/>
        <end position="656"/>
    </location>
</feature>
<feature type="compositionally biased region" description="Low complexity" evidence="1">
    <location>
        <begin position="627"/>
        <end position="637"/>
    </location>
</feature>
<dbReference type="EMBL" id="CP040330">
    <property type="protein sequence ID" value="QCS41030.1"/>
    <property type="molecule type" value="Genomic_DNA"/>
</dbReference>
<dbReference type="OrthoDB" id="8638at2157"/>
<evidence type="ECO:0000256" key="1">
    <source>
        <dbReference type="SAM" id="MobiDB-lite"/>
    </source>
</evidence>
<name>A0A4V1FXM9_9EURY</name>
<gene>
    <name evidence="2" type="ORF">FEJ81_01195</name>
</gene>
<feature type="compositionally biased region" description="Acidic residues" evidence="1">
    <location>
        <begin position="592"/>
        <end position="602"/>
    </location>
</feature>
<dbReference type="InterPro" id="IPR011047">
    <property type="entry name" value="Quinoprotein_ADH-like_sf"/>
</dbReference>
<feature type="compositionally biased region" description="Polar residues" evidence="1">
    <location>
        <begin position="967"/>
        <end position="982"/>
    </location>
</feature>
<evidence type="ECO:0000313" key="3">
    <source>
        <dbReference type="Proteomes" id="UP000302218"/>
    </source>
</evidence>
<feature type="region of interest" description="Disordered" evidence="1">
    <location>
        <begin position="960"/>
        <end position="982"/>
    </location>
</feature>
<evidence type="ECO:0000313" key="2">
    <source>
        <dbReference type="EMBL" id="QCS41030.1"/>
    </source>
</evidence>
<reference evidence="3" key="1">
    <citation type="submission" date="2019-05" db="EMBL/GenBank/DDBJ databases">
        <title>Genome sequence and methylation pattern of the halophilic Archaeon Natrinema versiforme BOL5-4.</title>
        <authorList>
            <person name="DasSarma P."/>
            <person name="Anton B.P."/>
            <person name="DasSarma S.L."/>
            <person name="Martinez F.L."/>
            <person name="Guzman D."/>
            <person name="Roberts R.J."/>
            <person name="DasSarma S."/>
        </authorList>
    </citation>
    <scope>NUCLEOTIDE SEQUENCE [LARGE SCALE GENOMIC DNA]</scope>
    <source>
        <strain evidence="3">BOL5-4</strain>
    </source>
</reference>
<dbReference type="KEGG" id="nvr:FEJ81_01195"/>
<dbReference type="Proteomes" id="UP000302218">
    <property type="component" value="Chromosome"/>
</dbReference>
<feature type="compositionally biased region" description="Gly residues" evidence="1">
    <location>
        <begin position="534"/>
        <end position="547"/>
    </location>
</feature>
<protein>
    <submittedName>
        <fullName evidence="2">Uncharacterized protein</fullName>
    </submittedName>
</protein>
<dbReference type="RefSeq" id="WP_138243552.1">
    <property type="nucleotide sequence ID" value="NZ_CP040330.1"/>
</dbReference>
<feature type="compositionally biased region" description="Low complexity" evidence="1">
    <location>
        <begin position="548"/>
        <end position="574"/>
    </location>
</feature>
<proteinExistence type="predicted"/>
<dbReference type="GeneID" id="40263844"/>
<accession>A0A4V1FXM9</accession>